<proteinExistence type="predicted"/>
<dbReference type="PANTHER" id="PTHR24126:SF14">
    <property type="entry name" value="ANK_REP_REGION DOMAIN-CONTAINING PROTEIN"/>
    <property type="match status" value="1"/>
</dbReference>
<dbReference type="EMBL" id="CAJPDT010000099">
    <property type="protein sequence ID" value="CAF9937469.1"/>
    <property type="molecule type" value="Genomic_DNA"/>
</dbReference>
<evidence type="ECO:0000313" key="5">
    <source>
        <dbReference type="Proteomes" id="UP000664534"/>
    </source>
</evidence>
<evidence type="ECO:0000313" key="4">
    <source>
        <dbReference type="EMBL" id="CAF9937469.1"/>
    </source>
</evidence>
<dbReference type="SMART" id="SM00248">
    <property type="entry name" value="ANK"/>
    <property type="match status" value="4"/>
</dbReference>
<keyword evidence="5" id="KW-1185">Reference proteome</keyword>
<evidence type="ECO:0000256" key="2">
    <source>
        <dbReference type="ARBA" id="ARBA00023043"/>
    </source>
</evidence>
<feature type="repeat" description="ANK" evidence="3">
    <location>
        <begin position="78"/>
        <end position="106"/>
    </location>
</feature>
<accession>A0A8H3G9V7</accession>
<comment type="caution">
    <text evidence="4">The sequence shown here is derived from an EMBL/GenBank/DDBJ whole genome shotgun (WGS) entry which is preliminary data.</text>
</comment>
<dbReference type="InterPro" id="IPR002110">
    <property type="entry name" value="Ankyrin_rpt"/>
</dbReference>
<evidence type="ECO:0008006" key="6">
    <source>
        <dbReference type="Google" id="ProtNLM"/>
    </source>
</evidence>
<name>A0A8H3G9V7_9LECA</name>
<evidence type="ECO:0000256" key="3">
    <source>
        <dbReference type="PROSITE-ProRule" id="PRU00023"/>
    </source>
</evidence>
<dbReference type="InterPro" id="IPR036770">
    <property type="entry name" value="Ankyrin_rpt-contain_sf"/>
</dbReference>
<dbReference type="Pfam" id="PF00023">
    <property type="entry name" value="Ank"/>
    <property type="match status" value="1"/>
</dbReference>
<protein>
    <recommendedName>
        <fullName evidence="6">Ankyrin</fullName>
    </recommendedName>
</protein>
<dbReference type="SUPFAM" id="SSF48403">
    <property type="entry name" value="Ankyrin repeat"/>
    <property type="match status" value="1"/>
</dbReference>
<dbReference type="AlphaFoldDB" id="A0A8H3G9V7"/>
<dbReference type="Proteomes" id="UP000664534">
    <property type="component" value="Unassembled WGS sequence"/>
</dbReference>
<organism evidence="4 5">
    <name type="scientific">Imshaugia aleurites</name>
    <dbReference type="NCBI Taxonomy" id="172621"/>
    <lineage>
        <taxon>Eukaryota</taxon>
        <taxon>Fungi</taxon>
        <taxon>Dikarya</taxon>
        <taxon>Ascomycota</taxon>
        <taxon>Pezizomycotina</taxon>
        <taxon>Lecanoromycetes</taxon>
        <taxon>OSLEUM clade</taxon>
        <taxon>Lecanoromycetidae</taxon>
        <taxon>Lecanorales</taxon>
        <taxon>Lecanorineae</taxon>
        <taxon>Parmeliaceae</taxon>
        <taxon>Imshaugia</taxon>
    </lineage>
</organism>
<keyword evidence="1" id="KW-0677">Repeat</keyword>
<feature type="repeat" description="ANK" evidence="3">
    <location>
        <begin position="190"/>
        <end position="222"/>
    </location>
</feature>
<dbReference type="OrthoDB" id="426293at2759"/>
<dbReference type="Gene3D" id="1.25.40.20">
    <property type="entry name" value="Ankyrin repeat-containing domain"/>
    <property type="match status" value="2"/>
</dbReference>
<sequence>MSAPLKTARSTGELPAPLKTACTMGDLSHAKSFYNDLVHTNASHVNDPIVYAACDSGSVTIFTILLDNDMDIDKYLEMGGSPLVSSCEAGNVELASFLLDHGADPNNGYFLGDYEALVWAIVGSHASLEMVELLLARGTVVKGTGALIAAAEHGNVGAVNVLLEHEGKNGDLDLEETEDYGAYDHRKLDDRGTALYGAAADGYSEIVDILLQNGADPGFRDRRGRSVADVAGEKGHTDVARKLSSLVAEN</sequence>
<evidence type="ECO:0000256" key="1">
    <source>
        <dbReference type="ARBA" id="ARBA00022737"/>
    </source>
</evidence>
<dbReference type="PROSITE" id="PS50297">
    <property type="entry name" value="ANK_REP_REGION"/>
    <property type="match status" value="2"/>
</dbReference>
<keyword evidence="2 3" id="KW-0040">ANK repeat</keyword>
<reference evidence="4" key="1">
    <citation type="submission" date="2021-03" db="EMBL/GenBank/DDBJ databases">
        <authorList>
            <person name="Tagirdzhanova G."/>
        </authorList>
    </citation>
    <scope>NUCLEOTIDE SEQUENCE</scope>
</reference>
<dbReference type="Pfam" id="PF12796">
    <property type="entry name" value="Ank_2"/>
    <property type="match status" value="1"/>
</dbReference>
<dbReference type="PROSITE" id="PS50088">
    <property type="entry name" value="ANK_REPEAT"/>
    <property type="match status" value="2"/>
</dbReference>
<dbReference type="PANTHER" id="PTHR24126">
    <property type="entry name" value="ANKYRIN REPEAT, PH AND SEC7 DOMAIN CONTAINING PROTEIN SECG-RELATED"/>
    <property type="match status" value="1"/>
</dbReference>
<gene>
    <name evidence="4" type="ORF">IMSHALPRED_011150</name>
</gene>